<proteinExistence type="predicted"/>
<reference evidence="2" key="1">
    <citation type="journal article" date="2021" name="Proc. Natl. Acad. Sci. U.S.A.">
        <title>A Catalog of Tens of Thousands of Viruses from Human Metagenomes Reveals Hidden Associations with Chronic Diseases.</title>
        <authorList>
            <person name="Tisza M.J."/>
            <person name="Buck C.B."/>
        </authorList>
    </citation>
    <scope>NUCLEOTIDE SEQUENCE</scope>
    <source>
        <strain evidence="2">CtqYq4</strain>
    </source>
</reference>
<keyword evidence="1" id="KW-0812">Transmembrane</keyword>
<evidence type="ECO:0000256" key="1">
    <source>
        <dbReference type="SAM" id="Phobius"/>
    </source>
</evidence>
<sequence length="59" mass="6642">MKTHDRMKIFFWISFGVCVALIIGSVILNAVLAVYYVKGVFSADMPEWAKWALVTFAVS</sequence>
<protein>
    <submittedName>
        <fullName evidence="2">Uncharacterized protein</fullName>
    </submittedName>
</protein>
<feature type="transmembrane region" description="Helical" evidence="1">
    <location>
        <begin position="9"/>
        <end position="37"/>
    </location>
</feature>
<accession>A0A8S5LVN7</accession>
<dbReference type="EMBL" id="BK014752">
    <property type="protein sequence ID" value="DAD74086.1"/>
    <property type="molecule type" value="Genomic_DNA"/>
</dbReference>
<organism evidence="2">
    <name type="scientific">Myoviridae sp. ctqYq4</name>
    <dbReference type="NCBI Taxonomy" id="2826702"/>
    <lineage>
        <taxon>Viruses</taxon>
        <taxon>Duplodnaviria</taxon>
        <taxon>Heunggongvirae</taxon>
        <taxon>Uroviricota</taxon>
        <taxon>Caudoviricetes</taxon>
    </lineage>
</organism>
<keyword evidence="1" id="KW-1133">Transmembrane helix</keyword>
<name>A0A8S5LVN7_9CAUD</name>
<keyword evidence="1" id="KW-0472">Membrane</keyword>
<evidence type="ECO:0000313" key="2">
    <source>
        <dbReference type="EMBL" id="DAD74086.1"/>
    </source>
</evidence>